<dbReference type="Pfam" id="PF03989">
    <property type="entry name" value="DNA_gyraseA_C"/>
    <property type="match status" value="6"/>
</dbReference>
<keyword evidence="3 9" id="KW-0547">Nucleotide-binding</keyword>
<dbReference type="GO" id="GO:0005694">
    <property type="term" value="C:chromosome"/>
    <property type="evidence" value="ECO:0007669"/>
    <property type="project" value="InterPro"/>
</dbReference>
<dbReference type="InterPro" id="IPR050220">
    <property type="entry name" value="Type_II_DNA_Topoisomerases"/>
</dbReference>
<dbReference type="FunFam" id="1.10.268.10:FF:000001">
    <property type="entry name" value="DNA gyrase subunit A"/>
    <property type="match status" value="1"/>
</dbReference>
<dbReference type="PROSITE" id="PS52040">
    <property type="entry name" value="TOPO_IIA"/>
    <property type="match status" value="1"/>
</dbReference>
<dbReference type="GO" id="GO:0006261">
    <property type="term" value="P:DNA-templated DNA replication"/>
    <property type="evidence" value="ECO:0007669"/>
    <property type="project" value="UniProtKB-UniRule"/>
</dbReference>
<evidence type="ECO:0000256" key="2">
    <source>
        <dbReference type="ARBA" id="ARBA00008263"/>
    </source>
</evidence>
<dbReference type="GO" id="GO:0005737">
    <property type="term" value="C:cytoplasm"/>
    <property type="evidence" value="ECO:0007669"/>
    <property type="project" value="UniProtKB-SubCell"/>
</dbReference>
<dbReference type="GO" id="GO:0034335">
    <property type="term" value="F:DNA negative supercoiling activity"/>
    <property type="evidence" value="ECO:0007669"/>
    <property type="project" value="UniProtKB-ARBA"/>
</dbReference>
<comment type="caution">
    <text evidence="13">The sequence shown here is derived from an EMBL/GenBank/DDBJ whole genome shotgun (WGS) entry which is preliminary data.</text>
</comment>
<feature type="region of interest" description="Disordered" evidence="11">
    <location>
        <begin position="1"/>
        <end position="26"/>
    </location>
</feature>
<evidence type="ECO:0000256" key="3">
    <source>
        <dbReference type="ARBA" id="ARBA00022741"/>
    </source>
</evidence>
<gene>
    <name evidence="9" type="primary">gyrA</name>
    <name evidence="13" type="ORF">KC980_02795</name>
</gene>
<dbReference type="AlphaFoldDB" id="A0A955ED77"/>
<evidence type="ECO:0000256" key="4">
    <source>
        <dbReference type="ARBA" id="ARBA00022840"/>
    </source>
</evidence>
<dbReference type="InterPro" id="IPR005743">
    <property type="entry name" value="GyrA"/>
</dbReference>
<keyword evidence="9" id="KW-0963">Cytoplasm</keyword>
<dbReference type="InterPro" id="IPR035516">
    <property type="entry name" value="Gyrase/topoIV_suA_C"/>
</dbReference>
<name>A0A955ED77_UNCKA</name>
<evidence type="ECO:0000256" key="8">
    <source>
        <dbReference type="ARBA" id="ARBA00063644"/>
    </source>
</evidence>
<feature type="short sequence motif" description="GyrA-box" evidence="9">
    <location>
        <begin position="589"/>
        <end position="595"/>
    </location>
</feature>
<keyword evidence="7 9" id="KW-0413">Isomerase</keyword>
<dbReference type="GO" id="GO:0003677">
    <property type="term" value="F:DNA binding"/>
    <property type="evidence" value="ECO:0007669"/>
    <property type="project" value="UniProtKB-UniRule"/>
</dbReference>
<evidence type="ECO:0000256" key="7">
    <source>
        <dbReference type="ARBA" id="ARBA00023235"/>
    </source>
</evidence>
<dbReference type="SMART" id="SM00434">
    <property type="entry name" value="TOP4c"/>
    <property type="match status" value="1"/>
</dbReference>
<dbReference type="InterPro" id="IPR006691">
    <property type="entry name" value="GyrA/parC_rep"/>
</dbReference>
<protein>
    <recommendedName>
        <fullName evidence="9">DNA gyrase subunit A</fullName>
        <ecNumber evidence="9">5.6.2.2</ecNumber>
    </recommendedName>
</protein>
<comment type="subunit">
    <text evidence="8">Heterotetramer composed of ParC and ParE.</text>
</comment>
<evidence type="ECO:0000256" key="1">
    <source>
        <dbReference type="ARBA" id="ARBA00000185"/>
    </source>
</evidence>
<dbReference type="SUPFAM" id="SSF101904">
    <property type="entry name" value="GyrA/ParC C-terminal domain-like"/>
    <property type="match status" value="1"/>
</dbReference>
<comment type="similarity">
    <text evidence="2 9">Belongs to the type II topoisomerase GyrA/ParC subunit family.</text>
</comment>
<evidence type="ECO:0000256" key="11">
    <source>
        <dbReference type="SAM" id="MobiDB-lite"/>
    </source>
</evidence>
<evidence type="ECO:0000256" key="9">
    <source>
        <dbReference type="HAMAP-Rule" id="MF_01897"/>
    </source>
</evidence>
<dbReference type="EMBL" id="JAGQNX010000081">
    <property type="protein sequence ID" value="MCA9308413.1"/>
    <property type="molecule type" value="Genomic_DNA"/>
</dbReference>
<dbReference type="GO" id="GO:0009330">
    <property type="term" value="C:DNA topoisomerase type II (double strand cut, ATP-hydrolyzing) complex"/>
    <property type="evidence" value="ECO:0007669"/>
    <property type="project" value="TreeGrafter"/>
</dbReference>
<evidence type="ECO:0000256" key="10">
    <source>
        <dbReference type="PROSITE-ProRule" id="PRU01384"/>
    </source>
</evidence>
<keyword evidence="6 9" id="KW-0238">DNA-binding</keyword>
<accession>A0A955ED77</accession>
<reference evidence="13" key="1">
    <citation type="submission" date="2020-04" db="EMBL/GenBank/DDBJ databases">
        <authorList>
            <person name="Zhang T."/>
        </authorList>
    </citation>
    <scope>NUCLEOTIDE SEQUENCE</scope>
    <source>
        <strain evidence="13">HKST-UBA79</strain>
    </source>
</reference>
<evidence type="ECO:0000313" key="14">
    <source>
        <dbReference type="Proteomes" id="UP000740557"/>
    </source>
</evidence>
<dbReference type="FunFam" id="3.30.1360.40:FF:000002">
    <property type="entry name" value="DNA gyrase subunit A"/>
    <property type="match status" value="1"/>
</dbReference>
<evidence type="ECO:0000256" key="5">
    <source>
        <dbReference type="ARBA" id="ARBA00023029"/>
    </source>
</evidence>
<dbReference type="Proteomes" id="UP000740557">
    <property type="component" value="Unassembled WGS sequence"/>
</dbReference>
<feature type="domain" description="Topo IIA-type catalytic" evidence="12">
    <location>
        <begin position="62"/>
        <end position="562"/>
    </location>
</feature>
<evidence type="ECO:0000259" key="12">
    <source>
        <dbReference type="PROSITE" id="PS52040"/>
    </source>
</evidence>
<evidence type="ECO:0000313" key="13">
    <source>
        <dbReference type="EMBL" id="MCA9308413.1"/>
    </source>
</evidence>
<evidence type="ECO:0000256" key="6">
    <source>
        <dbReference type="ARBA" id="ARBA00023125"/>
    </source>
</evidence>
<comment type="catalytic activity">
    <reaction evidence="1 9 10">
        <text>ATP-dependent breakage, passage and rejoining of double-stranded DNA.</text>
        <dbReference type="EC" id="5.6.2.2"/>
    </reaction>
</comment>
<feature type="active site" description="O-(5'-phospho-DNA)-tyrosine intermediate" evidence="9 10">
    <location>
        <position position="150"/>
    </location>
</feature>
<sequence>MADDNISNLVDENNESTTPDNNNLGIKNNNSAVKGVVTSNIADVMQKAYLDYAMSVIVSRALPDVRDGLKPVHRRIIHAMQDQSMYYNAKYKKSAAVVGEVLGKYHPHSDTSVYDAMVRMAQDFTLRYPLIDGQGNFGSIDNDPPAAMRYTEARLQKISEELYGEIKLDTVDFELNDLQNYEPKVLPATIPNLLLNGAQGIAVGMATQIPPHNLTEVINGLKVLIEKADKLGTAPTDTDTVDLKPFENHDWSIKTKVAKTDFSSEATLDDLLKEVKGPDFPTGATIYDQKEIVRLYATGRGRIVTRSKVNVEESKSGKIRLIVTEIPYMQDKSALISKIADLAKAKKVQGISDLRDESNKKGMRIVIELKKDATPKKVENNLYKYTPLQQAFNGNMVALVHGEPKLLGLKTILEEFVKHRQVIVVRRTLFKLNKAKAREHILEGLNKAIDAIDEIIALIRASKDQDAAREGLMSKFGFTIMQAQAILDMQLRRLAALERQKIVDELQEIRATIEGFESLLQSPQLIIKTIVEELEEAKSKYGDERRTKVVKGKVGELSDEDLVADEKCIVTISKGGYIKRMHEDTYKKQGRGGKGVSGATLKEEDVVDTIRICNTHDTALFFTNKGKVYKLRVWDIPEFSRTAKGTAMVNFLNITQNEKVEAFLPLTSDILEDEKKFIVLGTEKGTIKKTSMKDFANIRTNGIMAVKLADDDDLSWAKVTGGNDEILLITSQGQSIRFHENKVRPMGRAAAGVIGIKFAKSNDKIIGMNVIPNGDDKDKMLIVVTEKGFGKKTPISEYKTQNRGGSGILTYKVADKTGNVVTARLASAKTKADLLIISQGGQVIRVDEKQVPKLGRATLGVKLIRLSGSDVVASTAFIIEDDEEPQELGE</sequence>
<keyword evidence="4 9" id="KW-0067">ATP-binding</keyword>
<dbReference type="SUPFAM" id="SSF56719">
    <property type="entry name" value="Type II DNA topoisomerase"/>
    <property type="match status" value="1"/>
</dbReference>
<dbReference type="Gene3D" id="3.90.199.10">
    <property type="entry name" value="Topoisomerase II, domain 5"/>
    <property type="match status" value="1"/>
</dbReference>
<dbReference type="CDD" id="cd00187">
    <property type="entry name" value="TOP4c"/>
    <property type="match status" value="1"/>
</dbReference>
<comment type="subunit">
    <text evidence="9">Heterotetramer, composed of two GyrA and two GyrB chains. In the heterotetramer, GyrA contains the active site tyrosine that forms a transient covalent intermediate with DNA, while GyrB binds cofactors and catalyzes ATP hydrolysis.</text>
</comment>
<dbReference type="InterPro" id="IPR002205">
    <property type="entry name" value="Topo_IIA_dom_A"/>
</dbReference>
<dbReference type="Gene3D" id="2.120.10.90">
    <property type="entry name" value="DNA gyrase/topoisomerase IV, subunit A, C-terminal"/>
    <property type="match status" value="1"/>
</dbReference>
<dbReference type="GO" id="GO:0005524">
    <property type="term" value="F:ATP binding"/>
    <property type="evidence" value="ECO:0007669"/>
    <property type="project" value="UniProtKB-UniRule"/>
</dbReference>
<comment type="subcellular location">
    <subcellularLocation>
        <location evidence="9">Cytoplasm</location>
    </subcellularLocation>
</comment>
<dbReference type="GO" id="GO:0006265">
    <property type="term" value="P:DNA topological change"/>
    <property type="evidence" value="ECO:0007669"/>
    <property type="project" value="UniProtKB-UniRule"/>
</dbReference>
<comment type="function">
    <text evidence="9">A type II topoisomerase that negatively supercoils closed circular double-stranded (ds) DNA in an ATP-dependent manner to modulate DNA topology and maintain chromosomes in an underwound state. Negative supercoiling favors strand separation, and DNA replication, transcription, recombination and repair, all of which involve strand separation. Also able to catalyze the interconversion of other topological isomers of dsDNA rings, including catenanes and knotted rings. Type II topoisomerases break and join 2 DNA strands simultaneously in an ATP-dependent manner.</text>
</comment>
<proteinExistence type="inferred from homology"/>
<dbReference type="InterPro" id="IPR013757">
    <property type="entry name" value="Topo_IIA_A_a_sf"/>
</dbReference>
<dbReference type="Pfam" id="PF00521">
    <property type="entry name" value="DNA_topoisoIV"/>
    <property type="match status" value="2"/>
</dbReference>
<dbReference type="FunFam" id="2.120.10.90:FF:000005">
    <property type="entry name" value="DNA topoisomerase 4 subunit A"/>
    <property type="match status" value="1"/>
</dbReference>
<dbReference type="EC" id="5.6.2.2" evidence="9"/>
<dbReference type="InterPro" id="IPR013760">
    <property type="entry name" value="Topo_IIA-like_dom_sf"/>
</dbReference>
<dbReference type="InterPro" id="IPR013758">
    <property type="entry name" value="Topo_IIA_A/C_ab"/>
</dbReference>
<reference evidence="13" key="2">
    <citation type="journal article" date="2021" name="Microbiome">
        <title>Successional dynamics and alternative stable states in a saline activated sludge microbial community over 9 years.</title>
        <authorList>
            <person name="Wang Y."/>
            <person name="Ye J."/>
            <person name="Ju F."/>
            <person name="Liu L."/>
            <person name="Boyd J.A."/>
            <person name="Deng Y."/>
            <person name="Parks D.H."/>
            <person name="Jiang X."/>
            <person name="Yin X."/>
            <person name="Woodcroft B.J."/>
            <person name="Tyson G.W."/>
            <person name="Hugenholtz P."/>
            <person name="Polz M.F."/>
            <person name="Zhang T."/>
        </authorList>
    </citation>
    <scope>NUCLEOTIDE SEQUENCE</scope>
    <source>
        <strain evidence="13">HKST-UBA79</strain>
    </source>
</reference>
<comment type="miscellaneous">
    <text evidence="9">Few gyrases are as efficient as E.coli at forming negative supercoils. Not all organisms have 2 type II topoisomerases; in organisms with a single type II topoisomerase this enzyme also has to decatenate newly replicated chromosomes.</text>
</comment>
<dbReference type="Gene3D" id="1.10.268.10">
    <property type="entry name" value="Topoisomerase, domain 3"/>
    <property type="match status" value="1"/>
</dbReference>
<keyword evidence="5 9" id="KW-0799">Topoisomerase</keyword>
<dbReference type="PANTHER" id="PTHR43493">
    <property type="entry name" value="DNA GYRASE/TOPOISOMERASE SUBUNIT A"/>
    <property type="match status" value="1"/>
</dbReference>
<dbReference type="PANTHER" id="PTHR43493:SF5">
    <property type="entry name" value="DNA GYRASE SUBUNIT A, CHLOROPLASTIC_MITOCHONDRIAL"/>
    <property type="match status" value="1"/>
</dbReference>
<organism evidence="13 14">
    <name type="scientific">candidate division WWE3 bacterium</name>
    <dbReference type="NCBI Taxonomy" id="2053526"/>
    <lineage>
        <taxon>Bacteria</taxon>
        <taxon>Katanobacteria</taxon>
    </lineage>
</organism>
<dbReference type="HAMAP" id="MF_01897">
    <property type="entry name" value="GyrA"/>
    <property type="match status" value="1"/>
</dbReference>